<feature type="transmembrane region" description="Helical" evidence="1">
    <location>
        <begin position="182"/>
        <end position="202"/>
    </location>
</feature>
<organism evidence="2 3">
    <name type="scientific">Cellulomonas humilata</name>
    <dbReference type="NCBI Taxonomy" id="144055"/>
    <lineage>
        <taxon>Bacteria</taxon>
        <taxon>Bacillati</taxon>
        <taxon>Actinomycetota</taxon>
        <taxon>Actinomycetes</taxon>
        <taxon>Micrococcales</taxon>
        <taxon>Cellulomonadaceae</taxon>
        <taxon>Cellulomonas</taxon>
    </lineage>
</organism>
<name>A0ABU0EES4_9CELL</name>
<protein>
    <recommendedName>
        <fullName evidence="4">YrhK domain-containing protein</fullName>
    </recommendedName>
</protein>
<evidence type="ECO:0000313" key="2">
    <source>
        <dbReference type="EMBL" id="MDQ0373773.1"/>
    </source>
</evidence>
<evidence type="ECO:0008006" key="4">
    <source>
        <dbReference type="Google" id="ProtNLM"/>
    </source>
</evidence>
<reference evidence="2 3" key="1">
    <citation type="submission" date="2023-07" db="EMBL/GenBank/DDBJ databases">
        <title>Sorghum-associated microbial communities from plants grown in Nebraska, USA.</title>
        <authorList>
            <person name="Schachtman D."/>
        </authorList>
    </citation>
    <scope>NUCLEOTIDE SEQUENCE [LARGE SCALE GENOMIC DNA]</scope>
    <source>
        <strain evidence="2 3">BE332</strain>
    </source>
</reference>
<evidence type="ECO:0000256" key="1">
    <source>
        <dbReference type="SAM" id="Phobius"/>
    </source>
</evidence>
<feature type="transmembrane region" description="Helical" evidence="1">
    <location>
        <begin position="222"/>
        <end position="242"/>
    </location>
</feature>
<comment type="caution">
    <text evidence="2">The sequence shown here is derived from an EMBL/GenBank/DDBJ whole genome shotgun (WGS) entry which is preliminary data.</text>
</comment>
<feature type="transmembrane region" description="Helical" evidence="1">
    <location>
        <begin position="149"/>
        <end position="170"/>
    </location>
</feature>
<feature type="transmembrane region" description="Helical" evidence="1">
    <location>
        <begin position="95"/>
        <end position="114"/>
    </location>
</feature>
<keyword evidence="1" id="KW-1133">Transmembrane helix</keyword>
<accession>A0ABU0EES4</accession>
<dbReference type="Proteomes" id="UP001239626">
    <property type="component" value="Unassembled WGS sequence"/>
</dbReference>
<keyword evidence="1" id="KW-0472">Membrane</keyword>
<dbReference type="RefSeq" id="WP_307492010.1">
    <property type="nucleotide sequence ID" value="NZ_JAUSVB010000002.1"/>
</dbReference>
<keyword evidence="1" id="KW-0812">Transmembrane</keyword>
<feature type="transmembrane region" description="Helical" evidence="1">
    <location>
        <begin position="66"/>
        <end position="89"/>
    </location>
</feature>
<dbReference type="EMBL" id="JAUSVB010000002">
    <property type="protein sequence ID" value="MDQ0373773.1"/>
    <property type="molecule type" value="Genomic_DNA"/>
</dbReference>
<keyword evidence="3" id="KW-1185">Reference proteome</keyword>
<evidence type="ECO:0000313" key="3">
    <source>
        <dbReference type="Proteomes" id="UP001239626"/>
    </source>
</evidence>
<feature type="transmembrane region" description="Helical" evidence="1">
    <location>
        <begin position="254"/>
        <end position="274"/>
    </location>
</feature>
<gene>
    <name evidence="2" type="ORF">J2X26_002084</name>
</gene>
<proteinExistence type="predicted"/>
<sequence>MTSTVPDLPAGWRVLHTHGPPGFVTHAVLARPDGSEVEWSSRRHRKGLGLRLAGVRAEGGRASAMSWWIGSLFAIGSLCFALGSVPLYFDTLDPAVVAGTFFVGSIFFTSAGYLQFHETLRAPGGVLEESARPRRLASLVGWKPRRIDFWAVLVQLVGTVFFNISTYSATQADLSAAQARHLIWAPDVLGSICFLVASWFAYAEVNRGVLPRSDRSIGWRIAALNMLGSIAFGISAVAARYVGSTGELANLELVNLGTFVGAVCFFVGAVLLPVESARERSSA</sequence>